<evidence type="ECO:0000313" key="3">
    <source>
        <dbReference type="EMBL" id="RFA27535.1"/>
    </source>
</evidence>
<feature type="chain" id="PRO_5039471662" evidence="2">
    <location>
        <begin position="34"/>
        <end position="213"/>
    </location>
</feature>
<evidence type="ECO:0000256" key="2">
    <source>
        <dbReference type="SAM" id="SignalP"/>
    </source>
</evidence>
<feature type="signal peptide" evidence="2">
    <location>
        <begin position="1"/>
        <end position="33"/>
    </location>
</feature>
<dbReference type="Proteomes" id="UP000257080">
    <property type="component" value="Unassembled WGS sequence"/>
</dbReference>
<sequence>MQILPSRRILSVACAASAAVALLTGCSSSGLTAREESLGGPSPAPATNMPDAAALTPAGSVVPAGEWAVVELSDSSETPAVTTIAIRSGAVRQGSPDDLADVQVMNGTSDSTTGTPYYVNYSWVLLEGSENSSPIQRVSALNSATGDTGNTLLVPDEYEKCTDRPTGQFENRDVINVACSVNVFAGEAGPDRLVFDGDPGDYTGSKAVQLALG</sequence>
<name>A0A3E0WBE7_9MICO</name>
<protein>
    <submittedName>
        <fullName evidence="3">Uncharacterized protein</fullName>
    </submittedName>
</protein>
<dbReference type="RefSeq" id="WP_116418296.1">
    <property type="nucleotide sequence ID" value="NZ_NBXC01000014.1"/>
</dbReference>
<organism evidence="3 4">
    <name type="scientific">Subtercola boreus</name>
    <dbReference type="NCBI Taxonomy" id="120213"/>
    <lineage>
        <taxon>Bacteria</taxon>
        <taxon>Bacillati</taxon>
        <taxon>Actinomycetota</taxon>
        <taxon>Actinomycetes</taxon>
        <taxon>Micrococcales</taxon>
        <taxon>Microbacteriaceae</taxon>
        <taxon>Subtercola</taxon>
    </lineage>
</organism>
<dbReference type="PROSITE" id="PS51257">
    <property type="entry name" value="PROKAR_LIPOPROTEIN"/>
    <property type="match status" value="1"/>
</dbReference>
<dbReference type="AlphaFoldDB" id="A0A3E0WBE7"/>
<gene>
    <name evidence="3" type="ORF">B7R25_07340</name>
</gene>
<proteinExistence type="predicted"/>
<feature type="region of interest" description="Disordered" evidence="1">
    <location>
        <begin position="32"/>
        <end position="52"/>
    </location>
</feature>
<evidence type="ECO:0000313" key="4">
    <source>
        <dbReference type="Proteomes" id="UP000257080"/>
    </source>
</evidence>
<keyword evidence="2" id="KW-0732">Signal</keyword>
<dbReference type="OrthoDB" id="5122891at2"/>
<comment type="caution">
    <text evidence="3">The sequence shown here is derived from an EMBL/GenBank/DDBJ whole genome shotgun (WGS) entry which is preliminary data.</text>
</comment>
<dbReference type="EMBL" id="NBXE01000019">
    <property type="protein sequence ID" value="RFA27535.1"/>
    <property type="molecule type" value="Genomic_DNA"/>
</dbReference>
<evidence type="ECO:0000256" key="1">
    <source>
        <dbReference type="SAM" id="MobiDB-lite"/>
    </source>
</evidence>
<accession>A0A3E0WBE7</accession>
<reference evidence="3 4" key="1">
    <citation type="submission" date="2017-04" db="EMBL/GenBank/DDBJ databases">
        <title>Comparative genome analysis of Subtercola boreus.</title>
        <authorList>
            <person name="Cho Y.-J."/>
            <person name="Cho A."/>
            <person name="Kim O.-S."/>
            <person name="Lee J.-I."/>
        </authorList>
    </citation>
    <scope>NUCLEOTIDE SEQUENCE [LARGE SCALE GENOMIC DNA]</scope>
    <source>
        <strain evidence="3 4">P28004</strain>
    </source>
</reference>